<dbReference type="EnsemblMetazoa" id="AALB008616-RA">
    <property type="protein sequence ID" value="AALB008616-PA"/>
    <property type="gene ID" value="AALB008616"/>
</dbReference>
<evidence type="ECO:0000313" key="2">
    <source>
        <dbReference type="Proteomes" id="UP000069272"/>
    </source>
</evidence>
<proteinExistence type="predicted"/>
<reference evidence="1" key="2">
    <citation type="submission" date="2022-08" db="UniProtKB">
        <authorList>
            <consortium name="EnsemblMetazoa"/>
        </authorList>
    </citation>
    <scope>IDENTIFICATION</scope>
    <source>
        <strain evidence="1">STECLA/ALBI9_A</strain>
    </source>
</reference>
<reference evidence="1 2" key="1">
    <citation type="journal article" date="2017" name="G3 (Bethesda)">
        <title>The Physical Genome Mapping of Anopheles albimanus Corrected Scaffold Misassemblies and Identified Interarm Rearrangements in Genus Anopheles.</title>
        <authorList>
            <person name="Artemov G.N."/>
            <person name="Peery A.N."/>
            <person name="Jiang X."/>
            <person name="Tu Z."/>
            <person name="Stegniy V.N."/>
            <person name="Sharakhova M.V."/>
            <person name="Sharakhov I.V."/>
        </authorList>
    </citation>
    <scope>NUCLEOTIDE SEQUENCE [LARGE SCALE GENOMIC DNA]</scope>
    <source>
        <strain evidence="1 2">ALBI9_A</strain>
    </source>
</reference>
<evidence type="ECO:0000313" key="1">
    <source>
        <dbReference type="EnsemblMetazoa" id="AALB008616-PA"/>
    </source>
</evidence>
<sequence length="213" mass="24864">MKLELQNELNELSNEIERAVQQKREENSVAILATTTDVLTIMGNNTVELREIVARKRTDLEVEQWIRDNSTFPCFEEAFRLLDTYSYLTGWDISWCAVVAYEETNADAQYTFHSHAQTIVREAARALRLATEAYELHADPEEQLVFLTEELEYLRYLWTNYQTILQAEIDGHDDVAESIKQTLNSCFTAVYSDVDYWFSYLDETLETCLNELE</sequence>
<protein>
    <submittedName>
        <fullName evidence="1">Uncharacterized protein</fullName>
    </submittedName>
</protein>
<organism evidence="1 2">
    <name type="scientific">Anopheles albimanus</name>
    <name type="common">New world malaria mosquito</name>
    <dbReference type="NCBI Taxonomy" id="7167"/>
    <lineage>
        <taxon>Eukaryota</taxon>
        <taxon>Metazoa</taxon>
        <taxon>Ecdysozoa</taxon>
        <taxon>Arthropoda</taxon>
        <taxon>Hexapoda</taxon>
        <taxon>Insecta</taxon>
        <taxon>Pterygota</taxon>
        <taxon>Neoptera</taxon>
        <taxon>Endopterygota</taxon>
        <taxon>Diptera</taxon>
        <taxon>Nematocera</taxon>
        <taxon>Culicoidea</taxon>
        <taxon>Culicidae</taxon>
        <taxon>Anophelinae</taxon>
        <taxon>Anopheles</taxon>
    </lineage>
</organism>
<dbReference type="Proteomes" id="UP000069272">
    <property type="component" value="Chromosome 2R"/>
</dbReference>
<dbReference type="VEuPathDB" id="VectorBase:AALB008616"/>
<name>A0A182FPZ7_ANOAL</name>
<accession>A0A182FPZ7</accession>
<dbReference type="AlphaFoldDB" id="A0A182FPZ7"/>
<keyword evidence="2" id="KW-1185">Reference proteome</keyword>